<comment type="caution">
    <text evidence="1">The sequence shown here is derived from an EMBL/GenBank/DDBJ whole genome shotgun (WGS) entry which is preliminary data.</text>
</comment>
<dbReference type="Pfam" id="PF00701">
    <property type="entry name" value="DHDPS"/>
    <property type="match status" value="1"/>
</dbReference>
<sequence length="332" mass="34136">MRVGALLACPLAAALAPCGGSNVALVTPMVAGSNAVDYGALRSLLEWHVECGTAGVVALGTTGEASTLSGEERDEVLRTAVDVCGGVVPVVAGTGTIDTERAIAMGRRAAELGADGTLVVTPYYVKPPQAALVAHFNAIADAVDLPMILYNVPGRTGVDLLPATVAELARHDRIVGIKEATGDNARVAVLREQCGDDFLLYSGEDAMGREFVALGGDGVISVTANVAPRDMQTMLANPNKSSSIKIDAKLRALHEKLFVQANPIPVKWALHRAGRMGAGIRSPLAALEPQFHEDIDDALRLADVDVAPAAEQDAGANGVAAPPARAVSGASA</sequence>
<dbReference type="HAMAP" id="MF_00418">
    <property type="entry name" value="DapA"/>
    <property type="match status" value="1"/>
</dbReference>
<dbReference type="PROSITE" id="PS00666">
    <property type="entry name" value="DHDPS_2"/>
    <property type="match status" value="1"/>
</dbReference>
<dbReference type="InterPro" id="IPR002220">
    <property type="entry name" value="DapA-like"/>
</dbReference>
<dbReference type="InterPro" id="IPR020624">
    <property type="entry name" value="Schiff_base-form_aldolases_CS"/>
</dbReference>
<name>A0ABR1FW72_AURAN</name>
<protein>
    <submittedName>
        <fullName evidence="1">4-hydroxy-tetrahydrodipicolinate synthase</fullName>
    </submittedName>
</protein>
<evidence type="ECO:0000313" key="1">
    <source>
        <dbReference type="EMBL" id="KAK7239809.1"/>
    </source>
</evidence>
<dbReference type="EMBL" id="JBBJCI010000222">
    <property type="protein sequence ID" value="KAK7239809.1"/>
    <property type="molecule type" value="Genomic_DNA"/>
</dbReference>
<dbReference type="NCBIfam" id="TIGR00674">
    <property type="entry name" value="dapA"/>
    <property type="match status" value="1"/>
</dbReference>
<dbReference type="InterPro" id="IPR005263">
    <property type="entry name" value="DapA"/>
</dbReference>
<accession>A0ABR1FW72</accession>
<dbReference type="PANTHER" id="PTHR12128:SF66">
    <property type="entry name" value="4-HYDROXY-2-OXOGLUTARATE ALDOLASE, MITOCHONDRIAL"/>
    <property type="match status" value="1"/>
</dbReference>
<dbReference type="PROSITE" id="PS00665">
    <property type="entry name" value="DHDPS_1"/>
    <property type="match status" value="1"/>
</dbReference>
<dbReference type="GO" id="GO:0009089">
    <property type="term" value="P:lysine biosynthetic process via diaminopimelate"/>
    <property type="evidence" value="ECO:0007669"/>
    <property type="project" value="UniProtKB-UniPathway"/>
</dbReference>
<proteinExistence type="inferred from homology"/>
<gene>
    <name evidence="1" type="ORF">SO694_00029233</name>
</gene>
<dbReference type="InterPro" id="IPR013785">
    <property type="entry name" value="Aldolase_TIM"/>
</dbReference>
<dbReference type="PRINTS" id="PR00146">
    <property type="entry name" value="DHPICSNTHASE"/>
</dbReference>
<dbReference type="KEGG" id="aaf:AURANDRAFT_33383"/>
<dbReference type="PIRSF" id="PIRSF001365">
    <property type="entry name" value="DHDPS"/>
    <property type="match status" value="1"/>
</dbReference>
<dbReference type="InterPro" id="IPR020625">
    <property type="entry name" value="Schiff_base-form_aldolases_AS"/>
</dbReference>
<dbReference type="SMART" id="SM01130">
    <property type="entry name" value="DHDPS"/>
    <property type="match status" value="1"/>
</dbReference>
<dbReference type="Proteomes" id="UP001363151">
    <property type="component" value="Unassembled WGS sequence"/>
</dbReference>
<dbReference type="GO" id="GO:0008840">
    <property type="term" value="F:4-hydroxy-tetrahydrodipicolinate synthase activity"/>
    <property type="evidence" value="ECO:0007669"/>
    <property type="project" value="UniProtKB-EC"/>
</dbReference>
<dbReference type="GO" id="GO:0019877">
    <property type="term" value="P:diaminopimelate biosynthetic process"/>
    <property type="evidence" value="ECO:0007669"/>
    <property type="project" value="UniProtKB-KW"/>
</dbReference>
<dbReference type="Gene3D" id="3.20.20.70">
    <property type="entry name" value="Aldolase class I"/>
    <property type="match status" value="1"/>
</dbReference>
<organism evidence="1 2">
    <name type="scientific">Aureococcus anophagefferens</name>
    <name type="common">Harmful bloom alga</name>
    <dbReference type="NCBI Taxonomy" id="44056"/>
    <lineage>
        <taxon>Eukaryota</taxon>
        <taxon>Sar</taxon>
        <taxon>Stramenopiles</taxon>
        <taxon>Ochrophyta</taxon>
        <taxon>Pelagophyceae</taxon>
        <taxon>Pelagomonadales</taxon>
        <taxon>Pelagomonadaceae</taxon>
        <taxon>Aureococcus</taxon>
    </lineage>
</organism>
<dbReference type="SUPFAM" id="SSF51569">
    <property type="entry name" value="Aldolase"/>
    <property type="match status" value="1"/>
</dbReference>
<keyword evidence="2" id="KW-1185">Reference proteome</keyword>
<dbReference type="CDD" id="cd00950">
    <property type="entry name" value="DHDPS"/>
    <property type="match status" value="1"/>
</dbReference>
<reference evidence="1 2" key="1">
    <citation type="submission" date="2024-03" db="EMBL/GenBank/DDBJ databases">
        <title>Aureococcus anophagefferens CCMP1851 and Kratosvirus quantuckense: Draft genome of a second virus-susceptible host strain in the model system.</title>
        <authorList>
            <person name="Chase E."/>
            <person name="Truchon A.R."/>
            <person name="Schepens W."/>
            <person name="Wilhelm S.W."/>
        </authorList>
    </citation>
    <scope>NUCLEOTIDE SEQUENCE [LARGE SCALE GENOMIC DNA]</scope>
    <source>
        <strain evidence="1 2">CCMP1851</strain>
    </source>
</reference>
<dbReference type="PANTHER" id="PTHR12128">
    <property type="entry name" value="DIHYDRODIPICOLINATE SYNTHASE"/>
    <property type="match status" value="1"/>
</dbReference>
<evidence type="ECO:0000313" key="2">
    <source>
        <dbReference type="Proteomes" id="UP001363151"/>
    </source>
</evidence>